<dbReference type="Proteomes" id="UP000267223">
    <property type="component" value="Unassembled WGS sequence"/>
</dbReference>
<feature type="domain" description="PKD" evidence="2">
    <location>
        <begin position="355"/>
        <end position="429"/>
    </location>
</feature>
<feature type="domain" description="PKD" evidence="2">
    <location>
        <begin position="303"/>
        <end position="336"/>
    </location>
</feature>
<dbReference type="SUPFAM" id="SSF49299">
    <property type="entry name" value="PKD domain"/>
    <property type="match status" value="6"/>
</dbReference>
<dbReference type="Pfam" id="PF13585">
    <property type="entry name" value="CHU_C"/>
    <property type="match status" value="1"/>
</dbReference>
<feature type="domain" description="PKD" evidence="2">
    <location>
        <begin position="39"/>
        <end position="98"/>
    </location>
</feature>
<evidence type="ECO:0000256" key="1">
    <source>
        <dbReference type="SAM" id="SignalP"/>
    </source>
</evidence>
<dbReference type="InterPro" id="IPR022409">
    <property type="entry name" value="PKD/Chitinase_dom"/>
</dbReference>
<dbReference type="RefSeq" id="WP_123121987.1">
    <property type="nucleotide sequence ID" value="NZ_RJJR01000015.1"/>
</dbReference>
<feature type="domain" description="PKD" evidence="2">
    <location>
        <begin position="185"/>
        <end position="262"/>
    </location>
</feature>
<keyword evidence="4" id="KW-1185">Reference proteome</keyword>
<feature type="chain" id="PRO_5018334251" evidence="1">
    <location>
        <begin position="19"/>
        <end position="940"/>
    </location>
</feature>
<dbReference type="OrthoDB" id="7794186at2"/>
<dbReference type="InterPro" id="IPR000601">
    <property type="entry name" value="PKD_dom"/>
</dbReference>
<dbReference type="SMART" id="SM00089">
    <property type="entry name" value="PKD"/>
    <property type="match status" value="5"/>
</dbReference>
<keyword evidence="1" id="KW-0732">Signal</keyword>
<name>A0A3M9N9N9_9BACT</name>
<evidence type="ECO:0000259" key="2">
    <source>
        <dbReference type="PROSITE" id="PS50093"/>
    </source>
</evidence>
<dbReference type="InterPro" id="IPR035986">
    <property type="entry name" value="PKD_dom_sf"/>
</dbReference>
<dbReference type="InterPro" id="IPR013783">
    <property type="entry name" value="Ig-like_fold"/>
</dbReference>
<sequence length="940" mass="102276">MRKIGVFFFFLFSSVASVCQTVDFTYQTSDGLFCNPAIVEFSATSSEPPKAFIWNFGNGTITNGQNPEVVFSNAGTYNVKLIAVYKNNAVAITKQITVNPVVTVNLKVDRNFICTPGAIKFSAAATGISDTYYWDFGDGSGPITAFSDTISHFFSSKQDYDVKLKVVDSSGCFDTTTIQVSLKDPLVSGTVTPTSGCMPAPVTFTTKADIPPRSSVANIVWNFGDGDSFSTNATSTSTHTYSDTKSHSPSVTITTNEGCTATFDYPTVAFGTPPTNPEAYPFKTVICGSETAQFVSKATKANAYIWNFGDGTGTTVSDTLVEHKFKTLGIKNVTATPAFNGCRGTPVTFQIEVVGVIAAYNYSNICTEKNTFSFTNRSQGNLSHITWNFGDGSPEGSTLNATHTFPTSDVSTTTLIVKDDSTGCSDTTARAIYTAEPILTNADSSLCRNSQTSFTILNTYDNPLVTYTWHVVGAITGALKDTGYTRLTDKLGNFDNFVIINNGSGYCKDTVYLDHKILVRGPDLSFTSSPAICFDSLFTVKNTSKPFIPADSIVSWHWNFGAGTVSYDVYQPEPFSYNKYGKYDVKLIATDINGCIDSLTKPLTINPLPFVQTIPSLDTLCAGTADTLIAFHNNKLTWTSASDLSCETCDTVLATPSVNTKFYAIATNTYGCTYRDSVMVMVYNPFTARSPEPNPYICQTDTIVLKVEPPMKQIVWSPSEGLSNPSGYDPFVVPLTNTTYTATLTDSVGCFTGSVSINVHVKSLPTVEAGADTSYPFNAPFSIHPTYSSNIVSYTWTPSSSLSCTTCAFPNGITSKSETYHIKVASDSNCIAEDSITIFVQCKESYILMPTAFTPNNDGLNDYYYPITRGIKTIRKFTIFNRFGQAVFEARNFSPNEKSFGWNGQLKSKDQRSSVFVYVIEALCDQGETVYKKGSFVLIR</sequence>
<dbReference type="Gene3D" id="2.60.40.10">
    <property type="entry name" value="Immunoglobulins"/>
    <property type="match status" value="6"/>
</dbReference>
<dbReference type="InterPro" id="IPR026341">
    <property type="entry name" value="T9SS_type_B"/>
</dbReference>
<dbReference type="EMBL" id="RJJR01000015">
    <property type="protein sequence ID" value="RNI34047.1"/>
    <property type="molecule type" value="Genomic_DNA"/>
</dbReference>
<dbReference type="PROSITE" id="PS50093">
    <property type="entry name" value="PKD"/>
    <property type="match status" value="6"/>
</dbReference>
<protein>
    <submittedName>
        <fullName evidence="3">PKD domain-containing protein</fullName>
    </submittedName>
</protein>
<evidence type="ECO:0000313" key="4">
    <source>
        <dbReference type="Proteomes" id="UP000267223"/>
    </source>
</evidence>
<dbReference type="AlphaFoldDB" id="A0A3M9N9N9"/>
<accession>A0A3M9N9N9</accession>
<reference evidence="3 4" key="1">
    <citation type="submission" date="2018-11" db="EMBL/GenBank/DDBJ databases">
        <title>Draft genome sequence of Ferruginibacter sp. BO-59.</title>
        <authorList>
            <person name="Im W.T."/>
        </authorList>
    </citation>
    <scope>NUCLEOTIDE SEQUENCE [LARGE SCALE GENOMIC DNA]</scope>
    <source>
        <strain evidence="3 4">BO-59</strain>
    </source>
</reference>
<comment type="caution">
    <text evidence="3">The sequence shown here is derived from an EMBL/GenBank/DDBJ whole genome shotgun (WGS) entry which is preliminary data.</text>
</comment>
<feature type="domain" description="PKD" evidence="2">
    <location>
        <begin position="538"/>
        <end position="605"/>
    </location>
</feature>
<gene>
    <name evidence="3" type="ORF">EFY79_17200</name>
</gene>
<dbReference type="Pfam" id="PF18911">
    <property type="entry name" value="PKD_4"/>
    <property type="match status" value="4"/>
</dbReference>
<dbReference type="NCBIfam" id="TIGR04131">
    <property type="entry name" value="Bac_Flav_CTERM"/>
    <property type="match status" value="1"/>
</dbReference>
<organism evidence="3 4">
    <name type="scientific">Hanamia caeni</name>
    <dbReference type="NCBI Taxonomy" id="2294116"/>
    <lineage>
        <taxon>Bacteria</taxon>
        <taxon>Pseudomonadati</taxon>
        <taxon>Bacteroidota</taxon>
        <taxon>Chitinophagia</taxon>
        <taxon>Chitinophagales</taxon>
        <taxon>Chitinophagaceae</taxon>
        <taxon>Hanamia</taxon>
    </lineage>
</organism>
<evidence type="ECO:0000313" key="3">
    <source>
        <dbReference type="EMBL" id="RNI34047.1"/>
    </source>
</evidence>
<feature type="signal peptide" evidence="1">
    <location>
        <begin position="1"/>
        <end position="18"/>
    </location>
</feature>
<proteinExistence type="predicted"/>
<dbReference type="CDD" id="cd00146">
    <property type="entry name" value="PKD"/>
    <property type="match status" value="4"/>
</dbReference>
<feature type="domain" description="PKD" evidence="2">
    <location>
        <begin position="119"/>
        <end position="182"/>
    </location>
</feature>